<dbReference type="PANTHER" id="PTHR35333:SF3">
    <property type="entry name" value="BETA-LACTAMASE-TYPE TRANSPEPTIDASE FOLD CONTAINING PROTEIN"/>
    <property type="match status" value="1"/>
</dbReference>
<name>A0A4R2LJ28_9GAMM</name>
<feature type="domain" description="Beta-lactamase class A catalytic" evidence="6">
    <location>
        <begin position="155"/>
        <end position="281"/>
    </location>
</feature>
<evidence type="ECO:0000313" key="7">
    <source>
        <dbReference type="EMBL" id="TCO83155.1"/>
    </source>
</evidence>
<proteinExistence type="inferred from homology"/>
<keyword evidence="8" id="KW-1185">Reference proteome</keyword>
<dbReference type="Gene3D" id="3.40.710.10">
    <property type="entry name" value="DD-peptidase/beta-lactamase superfamily"/>
    <property type="match status" value="1"/>
</dbReference>
<dbReference type="AlphaFoldDB" id="A0A4R2LJ28"/>
<comment type="caution">
    <text evidence="7">The sequence shown here is derived from an EMBL/GenBank/DDBJ whole genome shotgun (WGS) entry which is preliminary data.</text>
</comment>
<gene>
    <name evidence="7" type="ORF">EV699_103205</name>
</gene>
<evidence type="ECO:0000256" key="1">
    <source>
        <dbReference type="ARBA" id="ARBA00001526"/>
    </source>
</evidence>
<dbReference type="PANTHER" id="PTHR35333">
    <property type="entry name" value="BETA-LACTAMASE"/>
    <property type="match status" value="1"/>
</dbReference>
<evidence type="ECO:0000256" key="3">
    <source>
        <dbReference type="ARBA" id="ARBA00012865"/>
    </source>
</evidence>
<dbReference type="GO" id="GO:0046677">
    <property type="term" value="P:response to antibiotic"/>
    <property type="evidence" value="ECO:0007669"/>
    <property type="project" value="InterPro"/>
</dbReference>
<evidence type="ECO:0000256" key="5">
    <source>
        <dbReference type="SAM" id="SignalP"/>
    </source>
</evidence>
<evidence type="ECO:0000256" key="2">
    <source>
        <dbReference type="ARBA" id="ARBA00009009"/>
    </source>
</evidence>
<sequence length="333" mass="36091">MTDLLRRRLLLALVALPAAALPAFAAPAKTTPPRAAPRPKPAPKVAAAPAPARRKAAAPRKATPRAAPPAPPPLLNAKVQERLGELRSAGLLGLGETSAWVVHDLTWNRTLVAINASTGMQAASMIKPFVAAAYFIQSARGTPALRYTVERRARLEDMIVHSDNDATNGFIRLCGGPAGVHATLRRFAPDVFRQTAVLEYIPGGGRTYRNRASALDYARFMQALWARRFPNATELLRVMNIPNRDRLYEGADGVARTTEVYDKTGTTARLCGDMGILVARGRSGGEYPYAFAGIIQRSSLAPDYGHFMRTRGDCIRAVSSLVYQELKTIHGLV</sequence>
<evidence type="ECO:0000313" key="8">
    <source>
        <dbReference type="Proteomes" id="UP000295765"/>
    </source>
</evidence>
<comment type="catalytic activity">
    <reaction evidence="1">
        <text>a beta-lactam + H2O = a substituted beta-amino acid</text>
        <dbReference type="Rhea" id="RHEA:20401"/>
        <dbReference type="ChEBI" id="CHEBI:15377"/>
        <dbReference type="ChEBI" id="CHEBI:35627"/>
        <dbReference type="ChEBI" id="CHEBI:140347"/>
        <dbReference type="EC" id="3.5.2.6"/>
    </reaction>
</comment>
<dbReference type="Proteomes" id="UP000295765">
    <property type="component" value="Unassembled WGS sequence"/>
</dbReference>
<reference evidence="7 8" key="1">
    <citation type="submission" date="2019-03" db="EMBL/GenBank/DDBJ databases">
        <title>Genomic Encyclopedia of Type Strains, Phase IV (KMG-IV): sequencing the most valuable type-strain genomes for metagenomic binning, comparative biology and taxonomic classification.</title>
        <authorList>
            <person name="Goeker M."/>
        </authorList>
    </citation>
    <scope>NUCLEOTIDE SEQUENCE [LARGE SCALE GENOMIC DNA]</scope>
    <source>
        <strain evidence="7 8">DSM 25287</strain>
    </source>
</reference>
<dbReference type="InterPro" id="IPR012338">
    <property type="entry name" value="Beta-lactam/transpept-like"/>
</dbReference>
<keyword evidence="5" id="KW-0732">Signal</keyword>
<dbReference type="Pfam" id="PF13354">
    <property type="entry name" value="Beta-lactamase2"/>
    <property type="match status" value="1"/>
</dbReference>
<dbReference type="SUPFAM" id="SSF56601">
    <property type="entry name" value="beta-lactamase/transpeptidase-like"/>
    <property type="match status" value="1"/>
</dbReference>
<feature type="chain" id="PRO_5020351215" description="beta-lactamase" evidence="5">
    <location>
        <begin position="26"/>
        <end position="333"/>
    </location>
</feature>
<dbReference type="RefSeq" id="WP_132538952.1">
    <property type="nucleotide sequence ID" value="NZ_SLWY01000003.1"/>
</dbReference>
<organism evidence="7 8">
    <name type="scientific">Plasticicumulans lactativorans</name>
    <dbReference type="NCBI Taxonomy" id="1133106"/>
    <lineage>
        <taxon>Bacteria</taxon>
        <taxon>Pseudomonadati</taxon>
        <taxon>Pseudomonadota</taxon>
        <taxon>Gammaproteobacteria</taxon>
        <taxon>Candidatus Competibacteraceae</taxon>
        <taxon>Plasticicumulans</taxon>
    </lineage>
</organism>
<evidence type="ECO:0000259" key="6">
    <source>
        <dbReference type="Pfam" id="PF13354"/>
    </source>
</evidence>
<dbReference type="EC" id="3.5.2.6" evidence="3"/>
<feature type="region of interest" description="Disordered" evidence="4">
    <location>
        <begin position="28"/>
        <end position="74"/>
    </location>
</feature>
<dbReference type="OrthoDB" id="7054239at2"/>
<dbReference type="InterPro" id="IPR045155">
    <property type="entry name" value="Beta-lactam_cat"/>
</dbReference>
<evidence type="ECO:0000256" key="4">
    <source>
        <dbReference type="SAM" id="MobiDB-lite"/>
    </source>
</evidence>
<protein>
    <recommendedName>
        <fullName evidence="3">beta-lactamase</fullName>
        <ecNumber evidence="3">3.5.2.6</ecNumber>
    </recommendedName>
</protein>
<dbReference type="InterPro" id="IPR000871">
    <property type="entry name" value="Beta-lactam_class-A"/>
</dbReference>
<accession>A0A4R2LJ28</accession>
<dbReference type="GO" id="GO:0008800">
    <property type="term" value="F:beta-lactamase activity"/>
    <property type="evidence" value="ECO:0007669"/>
    <property type="project" value="UniProtKB-EC"/>
</dbReference>
<feature type="signal peptide" evidence="5">
    <location>
        <begin position="1"/>
        <end position="25"/>
    </location>
</feature>
<dbReference type="GO" id="GO:0030655">
    <property type="term" value="P:beta-lactam antibiotic catabolic process"/>
    <property type="evidence" value="ECO:0007669"/>
    <property type="project" value="InterPro"/>
</dbReference>
<dbReference type="EMBL" id="SLWY01000003">
    <property type="protein sequence ID" value="TCO83155.1"/>
    <property type="molecule type" value="Genomic_DNA"/>
</dbReference>
<comment type="similarity">
    <text evidence="2">Belongs to the class-A beta-lactamase family.</text>
</comment>